<evidence type="ECO:0000313" key="1">
    <source>
        <dbReference type="EMBL" id="GBP58353.1"/>
    </source>
</evidence>
<organism evidence="1 2">
    <name type="scientific">Eumeta variegata</name>
    <name type="common">Bagworm moth</name>
    <name type="synonym">Eumeta japonica</name>
    <dbReference type="NCBI Taxonomy" id="151549"/>
    <lineage>
        <taxon>Eukaryota</taxon>
        <taxon>Metazoa</taxon>
        <taxon>Ecdysozoa</taxon>
        <taxon>Arthropoda</taxon>
        <taxon>Hexapoda</taxon>
        <taxon>Insecta</taxon>
        <taxon>Pterygota</taxon>
        <taxon>Neoptera</taxon>
        <taxon>Endopterygota</taxon>
        <taxon>Lepidoptera</taxon>
        <taxon>Glossata</taxon>
        <taxon>Ditrysia</taxon>
        <taxon>Tineoidea</taxon>
        <taxon>Psychidae</taxon>
        <taxon>Oiketicinae</taxon>
        <taxon>Eumeta</taxon>
    </lineage>
</organism>
<name>A0A4C1X5D0_EUMVA</name>
<proteinExistence type="predicted"/>
<comment type="caution">
    <text evidence="1">The sequence shown here is derived from an EMBL/GenBank/DDBJ whole genome shotgun (WGS) entry which is preliminary data.</text>
</comment>
<protein>
    <submittedName>
        <fullName evidence="1">Uncharacterized protein</fullName>
    </submittedName>
</protein>
<evidence type="ECO:0000313" key="2">
    <source>
        <dbReference type="Proteomes" id="UP000299102"/>
    </source>
</evidence>
<reference evidence="1 2" key="1">
    <citation type="journal article" date="2019" name="Commun. Biol.">
        <title>The bagworm genome reveals a unique fibroin gene that provides high tensile strength.</title>
        <authorList>
            <person name="Kono N."/>
            <person name="Nakamura H."/>
            <person name="Ohtoshi R."/>
            <person name="Tomita M."/>
            <person name="Numata K."/>
            <person name="Arakawa K."/>
        </authorList>
    </citation>
    <scope>NUCLEOTIDE SEQUENCE [LARGE SCALE GENOMIC DNA]</scope>
</reference>
<dbReference type="EMBL" id="BGZK01000733">
    <property type="protein sequence ID" value="GBP58353.1"/>
    <property type="molecule type" value="Genomic_DNA"/>
</dbReference>
<accession>A0A4C1X5D0</accession>
<dbReference type="Proteomes" id="UP000299102">
    <property type="component" value="Unassembled WGS sequence"/>
</dbReference>
<dbReference type="AlphaFoldDB" id="A0A4C1X5D0"/>
<gene>
    <name evidence="1" type="ORF">EVAR_40921_1</name>
</gene>
<keyword evidence="2" id="KW-1185">Reference proteome</keyword>
<sequence>MGGGGSMVKNLVMESVWDQHYFSDAVAFSVVDQRQTLMRPNSPLPSGRSWSALGVGATVFRAVQMPELLLPDRESESTRYYL</sequence>